<evidence type="ECO:0000256" key="12">
    <source>
        <dbReference type="ARBA" id="ARBA00049954"/>
    </source>
</evidence>
<feature type="domain" description="GHMP kinase C-terminal" evidence="16">
    <location>
        <begin position="271"/>
        <end position="318"/>
    </location>
</feature>
<dbReference type="InterPro" id="IPR036554">
    <property type="entry name" value="GHMP_kinase_C_sf"/>
</dbReference>
<evidence type="ECO:0000256" key="8">
    <source>
        <dbReference type="ARBA" id="ARBA00022741"/>
    </source>
</evidence>
<evidence type="ECO:0000256" key="4">
    <source>
        <dbReference type="ARBA" id="ARBA00017858"/>
    </source>
</evidence>
<evidence type="ECO:0000256" key="11">
    <source>
        <dbReference type="ARBA" id="ARBA00049375"/>
    </source>
</evidence>
<evidence type="ECO:0000256" key="7">
    <source>
        <dbReference type="ARBA" id="ARBA00022697"/>
    </source>
</evidence>
<protein>
    <recommendedName>
        <fullName evidence="4 13">Homoserine kinase</fullName>
        <shortName evidence="13">HK</shortName>
        <shortName evidence="13">HSK</shortName>
        <ecNumber evidence="3 13">2.7.1.39</ecNumber>
    </recommendedName>
</protein>
<dbReference type="PIRSF" id="PIRSF000676">
    <property type="entry name" value="Homoser_kin"/>
    <property type="match status" value="1"/>
</dbReference>
<accession>A0A238WEM7</accession>
<sequence>MTGPLEGPRPPHRSQVRGGAPDEATRRSEKDRLPTTTRRLAAEPCRQPAPDAVGTVRVRVPATSANLGPAFDCAGLALTCHDVLDFTVTGSGLEVVVSGVGAGELPAGESHLVVRAFRAACAELDWTPPGLRLVAENGIPQGRGMGSSAAAVVAGVVGAWSLCPDAHRIDLDAVLRLATELEGHPDNVAPCLLGGATLSWMEPGGARAARLDVDPSVSPVVLVPSGTLSTHVARGLLPDAVPHADAAHAAGRAALLVHALTREPELLLAATEDRLHQRQRTAAMPESLALVDRLRERGLAAVVSGAGPSVLVLARPSRDGSEPTDADHLRAIDDLSPPDWAVLPLQVDPDGARVFHGNAQVSSR</sequence>
<dbReference type="GO" id="GO:0005524">
    <property type="term" value="F:ATP binding"/>
    <property type="evidence" value="ECO:0007669"/>
    <property type="project" value="UniProtKB-UniRule"/>
</dbReference>
<dbReference type="InterPro" id="IPR000870">
    <property type="entry name" value="Homoserine_kinase"/>
</dbReference>
<dbReference type="PANTHER" id="PTHR20861">
    <property type="entry name" value="HOMOSERINE/4-DIPHOSPHOCYTIDYL-2-C-METHYL-D-ERYTHRITOL KINASE"/>
    <property type="match status" value="1"/>
</dbReference>
<gene>
    <name evidence="13" type="primary">thrB</name>
    <name evidence="17" type="ORF">SAMN06272737_107159</name>
</gene>
<keyword evidence="10 13" id="KW-0067">ATP-binding</keyword>
<evidence type="ECO:0000259" key="15">
    <source>
        <dbReference type="Pfam" id="PF00288"/>
    </source>
</evidence>
<feature type="compositionally biased region" description="Basic and acidic residues" evidence="14">
    <location>
        <begin position="23"/>
        <end position="33"/>
    </location>
</feature>
<dbReference type="EMBL" id="FZNO01000007">
    <property type="protein sequence ID" value="SNR44733.1"/>
    <property type="molecule type" value="Genomic_DNA"/>
</dbReference>
<dbReference type="Proteomes" id="UP000198403">
    <property type="component" value="Unassembled WGS sequence"/>
</dbReference>
<dbReference type="InterPro" id="IPR013750">
    <property type="entry name" value="GHMP_kinase_C_dom"/>
</dbReference>
<evidence type="ECO:0000256" key="13">
    <source>
        <dbReference type="HAMAP-Rule" id="MF_00384"/>
    </source>
</evidence>
<evidence type="ECO:0000256" key="6">
    <source>
        <dbReference type="ARBA" id="ARBA00022679"/>
    </source>
</evidence>
<keyword evidence="9 13" id="KW-0418">Kinase</keyword>
<dbReference type="Gene3D" id="3.30.230.10">
    <property type="match status" value="1"/>
</dbReference>
<evidence type="ECO:0000256" key="9">
    <source>
        <dbReference type="ARBA" id="ARBA00022777"/>
    </source>
</evidence>
<evidence type="ECO:0000256" key="1">
    <source>
        <dbReference type="ARBA" id="ARBA00005015"/>
    </source>
</evidence>
<dbReference type="InterPro" id="IPR020568">
    <property type="entry name" value="Ribosomal_Su5_D2-typ_SF"/>
</dbReference>
<evidence type="ECO:0000256" key="10">
    <source>
        <dbReference type="ARBA" id="ARBA00022840"/>
    </source>
</evidence>
<keyword evidence="13" id="KW-0963">Cytoplasm</keyword>
<name>A0A238WEM7_9ACTN</name>
<reference evidence="17 18" key="1">
    <citation type="submission" date="2017-06" db="EMBL/GenBank/DDBJ databases">
        <authorList>
            <person name="Kim H.J."/>
            <person name="Triplett B.A."/>
        </authorList>
    </citation>
    <scope>NUCLEOTIDE SEQUENCE [LARGE SCALE GENOMIC DNA]</scope>
    <source>
        <strain evidence="17 18">DSM 44272</strain>
    </source>
</reference>
<dbReference type="PRINTS" id="PR00958">
    <property type="entry name" value="HOMSERKINASE"/>
</dbReference>
<dbReference type="GO" id="GO:0005737">
    <property type="term" value="C:cytoplasm"/>
    <property type="evidence" value="ECO:0007669"/>
    <property type="project" value="UniProtKB-SubCell"/>
</dbReference>
<dbReference type="InterPro" id="IPR014721">
    <property type="entry name" value="Ribsml_uS5_D2-typ_fold_subgr"/>
</dbReference>
<comment type="pathway">
    <text evidence="1 13">Amino-acid biosynthesis; L-threonine biosynthesis; L-threonine from L-aspartate: step 4/5.</text>
</comment>
<dbReference type="Pfam" id="PF08544">
    <property type="entry name" value="GHMP_kinases_C"/>
    <property type="match status" value="1"/>
</dbReference>
<comment type="subcellular location">
    <subcellularLocation>
        <location evidence="13">Cytoplasm</location>
    </subcellularLocation>
</comment>
<dbReference type="AlphaFoldDB" id="A0A238WEM7"/>
<evidence type="ECO:0000313" key="17">
    <source>
        <dbReference type="EMBL" id="SNR44733.1"/>
    </source>
</evidence>
<dbReference type="Gene3D" id="3.30.70.890">
    <property type="entry name" value="GHMP kinase, C-terminal domain"/>
    <property type="match status" value="1"/>
</dbReference>
<keyword evidence="8 13" id="KW-0547">Nucleotide-binding</keyword>
<dbReference type="GO" id="GO:0004413">
    <property type="term" value="F:homoserine kinase activity"/>
    <property type="evidence" value="ECO:0007669"/>
    <property type="project" value="UniProtKB-UniRule"/>
</dbReference>
<keyword evidence="6 13" id="KW-0808">Transferase</keyword>
<evidence type="ECO:0000256" key="14">
    <source>
        <dbReference type="SAM" id="MobiDB-lite"/>
    </source>
</evidence>
<feature type="domain" description="GHMP kinase N-terminal" evidence="15">
    <location>
        <begin position="112"/>
        <end position="195"/>
    </location>
</feature>
<dbReference type="SUPFAM" id="SSF54211">
    <property type="entry name" value="Ribosomal protein S5 domain 2-like"/>
    <property type="match status" value="1"/>
</dbReference>
<dbReference type="SUPFAM" id="SSF55060">
    <property type="entry name" value="GHMP Kinase, C-terminal domain"/>
    <property type="match status" value="1"/>
</dbReference>
<feature type="binding site" evidence="13">
    <location>
        <begin position="140"/>
        <end position="150"/>
    </location>
    <ligand>
        <name>ATP</name>
        <dbReference type="ChEBI" id="CHEBI:30616"/>
    </ligand>
</feature>
<proteinExistence type="inferred from homology"/>
<feature type="region of interest" description="Disordered" evidence="14">
    <location>
        <begin position="1"/>
        <end position="48"/>
    </location>
</feature>
<dbReference type="HAMAP" id="MF_00384">
    <property type="entry name" value="Homoser_kinase"/>
    <property type="match status" value="1"/>
</dbReference>
<dbReference type="UniPathway" id="UPA00050">
    <property type="reaction ID" value="UER00064"/>
</dbReference>
<comment type="catalytic activity">
    <reaction evidence="11 13">
        <text>L-homoserine + ATP = O-phospho-L-homoserine + ADP + H(+)</text>
        <dbReference type="Rhea" id="RHEA:13985"/>
        <dbReference type="ChEBI" id="CHEBI:15378"/>
        <dbReference type="ChEBI" id="CHEBI:30616"/>
        <dbReference type="ChEBI" id="CHEBI:57476"/>
        <dbReference type="ChEBI" id="CHEBI:57590"/>
        <dbReference type="ChEBI" id="CHEBI:456216"/>
        <dbReference type="EC" id="2.7.1.39"/>
    </reaction>
</comment>
<comment type="similarity">
    <text evidence="2 13">Belongs to the GHMP kinase family. Homoserine kinase subfamily.</text>
</comment>
<evidence type="ECO:0000256" key="3">
    <source>
        <dbReference type="ARBA" id="ARBA00012078"/>
    </source>
</evidence>
<comment type="function">
    <text evidence="12 13">Catalyzes the ATP-dependent phosphorylation of L-homoserine to L-homoserine phosphate.</text>
</comment>
<dbReference type="Pfam" id="PF00288">
    <property type="entry name" value="GHMP_kinases_N"/>
    <property type="match status" value="1"/>
</dbReference>
<dbReference type="EC" id="2.7.1.39" evidence="3 13"/>
<keyword evidence="18" id="KW-1185">Reference proteome</keyword>
<evidence type="ECO:0000256" key="2">
    <source>
        <dbReference type="ARBA" id="ARBA00007370"/>
    </source>
</evidence>
<dbReference type="InterPro" id="IPR006204">
    <property type="entry name" value="GHMP_kinase_N_dom"/>
</dbReference>
<dbReference type="GO" id="GO:0009088">
    <property type="term" value="P:threonine biosynthetic process"/>
    <property type="evidence" value="ECO:0007669"/>
    <property type="project" value="UniProtKB-UniRule"/>
</dbReference>
<keyword evidence="5 13" id="KW-0028">Amino-acid biosynthesis</keyword>
<dbReference type="OrthoDB" id="9769912at2"/>
<keyword evidence="7 13" id="KW-0791">Threonine biosynthesis</keyword>
<evidence type="ECO:0000313" key="18">
    <source>
        <dbReference type="Proteomes" id="UP000198403"/>
    </source>
</evidence>
<evidence type="ECO:0000259" key="16">
    <source>
        <dbReference type="Pfam" id="PF08544"/>
    </source>
</evidence>
<dbReference type="InterPro" id="IPR006203">
    <property type="entry name" value="GHMP_knse_ATP-bd_CS"/>
</dbReference>
<dbReference type="NCBIfam" id="TIGR00191">
    <property type="entry name" value="thrB"/>
    <property type="match status" value="1"/>
</dbReference>
<dbReference type="PROSITE" id="PS00627">
    <property type="entry name" value="GHMP_KINASES_ATP"/>
    <property type="match status" value="1"/>
</dbReference>
<evidence type="ECO:0000256" key="5">
    <source>
        <dbReference type="ARBA" id="ARBA00022605"/>
    </source>
</evidence>
<organism evidence="17 18">
    <name type="scientific">Blastococcus mobilis</name>
    <dbReference type="NCBI Taxonomy" id="1938746"/>
    <lineage>
        <taxon>Bacteria</taxon>
        <taxon>Bacillati</taxon>
        <taxon>Actinomycetota</taxon>
        <taxon>Actinomycetes</taxon>
        <taxon>Geodermatophilales</taxon>
        <taxon>Geodermatophilaceae</taxon>
        <taxon>Blastococcus</taxon>
    </lineage>
</organism>
<dbReference type="PANTHER" id="PTHR20861:SF1">
    <property type="entry name" value="HOMOSERINE KINASE"/>
    <property type="match status" value="1"/>
</dbReference>